<dbReference type="Proteomes" id="UP000283485">
    <property type="component" value="Unassembled WGS sequence"/>
</dbReference>
<dbReference type="InterPro" id="IPR036525">
    <property type="entry name" value="Tubulin/FtsZ_GTPase_sf"/>
</dbReference>
<dbReference type="Gene3D" id="3.40.50.1440">
    <property type="entry name" value="Tubulin/FtsZ, GTPase domain"/>
    <property type="match status" value="1"/>
</dbReference>
<sequence>MAKLYIFGIGGTGSRVLRSLTMLMASGIRMDVNEIVPIIIDPDVANADLTRTVTLMNNYSILRSKLHFGDENANQFFRVELNKTLSNYSLHIKDTDSKSFQEFIDYASMSKENKALTKMLFSEKNLQSSMDVGFRGNPNIGSVVLNQIVDSEDFVNFANSFQSGDKIFIISSIFGGTGASGFPLLLKTLRIGKSFPNFSIINQANIGALTVLPYFKLNPDDKSEIDSSTFISKTKSALAYYEDDIVKNGSINSLYYLADDIGNTYKNCEGGASQSNDAHLIEFLGATAIIDFVNNKQQGTTNKELGIKDISNSVSFDSFYDRMRNLLYSPLVQFTMMSNCLLDKSDYFTSSTFAANRFFGDLYNDAFYFDLKGFCQKYRDWLVEMKRNKRSLDLFNINCGDKPFELVTGVKARKVMSTKSNYDLIADRLNTAIRGCKSKDKCDLFLEMFYTGTQKLVKEKL</sequence>
<dbReference type="SUPFAM" id="SSF52490">
    <property type="entry name" value="Tubulin nucleotide-binding domain-like"/>
    <property type="match status" value="1"/>
</dbReference>
<accession>A0A414RJS7</accession>
<evidence type="ECO:0000313" key="1">
    <source>
        <dbReference type="EMBL" id="RHF93456.1"/>
    </source>
</evidence>
<dbReference type="AlphaFoldDB" id="A0A414RJS7"/>
<dbReference type="RefSeq" id="WP_118210969.1">
    <property type="nucleotide sequence ID" value="NZ_QRHQ01000001.1"/>
</dbReference>
<comment type="caution">
    <text evidence="1">The sequence shown here is derived from an EMBL/GenBank/DDBJ whole genome shotgun (WGS) entry which is preliminary data.</text>
</comment>
<reference evidence="1 2" key="1">
    <citation type="submission" date="2018-08" db="EMBL/GenBank/DDBJ databases">
        <title>A genome reference for cultivated species of the human gut microbiota.</title>
        <authorList>
            <person name="Zou Y."/>
            <person name="Xue W."/>
            <person name="Luo G."/>
        </authorList>
    </citation>
    <scope>NUCLEOTIDE SEQUENCE [LARGE SCALE GENOMIC DNA]</scope>
    <source>
        <strain evidence="1 2">AM23-23</strain>
    </source>
</reference>
<dbReference type="EMBL" id="QRHQ01000001">
    <property type="protein sequence ID" value="RHF93456.1"/>
    <property type="molecule type" value="Genomic_DNA"/>
</dbReference>
<name>A0A414RJS7_9BACT</name>
<proteinExistence type="predicted"/>
<organism evidence="1 2">
    <name type="scientific">Phocaeicola plebeius</name>
    <dbReference type="NCBI Taxonomy" id="310297"/>
    <lineage>
        <taxon>Bacteria</taxon>
        <taxon>Pseudomonadati</taxon>
        <taxon>Bacteroidota</taxon>
        <taxon>Bacteroidia</taxon>
        <taxon>Bacteroidales</taxon>
        <taxon>Bacteroidaceae</taxon>
        <taxon>Phocaeicola</taxon>
    </lineage>
</organism>
<protein>
    <submittedName>
        <fullName evidence="1">Uncharacterized protein</fullName>
    </submittedName>
</protein>
<gene>
    <name evidence="1" type="ORF">DW653_00885</name>
</gene>
<evidence type="ECO:0000313" key="2">
    <source>
        <dbReference type="Proteomes" id="UP000283485"/>
    </source>
</evidence>